<feature type="compositionally biased region" description="Low complexity" evidence="1">
    <location>
        <begin position="1567"/>
        <end position="1607"/>
    </location>
</feature>
<feature type="compositionally biased region" description="Acidic residues" evidence="1">
    <location>
        <begin position="1483"/>
        <end position="1516"/>
    </location>
</feature>
<feature type="region of interest" description="Disordered" evidence="1">
    <location>
        <begin position="1386"/>
        <end position="1414"/>
    </location>
</feature>
<accession>A0A167TX25</accession>
<feature type="compositionally biased region" description="Low complexity" evidence="1">
    <location>
        <begin position="1536"/>
        <end position="1555"/>
    </location>
</feature>
<feature type="region of interest" description="Disordered" evidence="1">
    <location>
        <begin position="536"/>
        <end position="555"/>
    </location>
</feature>
<feature type="region of interest" description="Disordered" evidence="1">
    <location>
        <begin position="118"/>
        <end position="168"/>
    </location>
</feature>
<gene>
    <name evidence="3" type="ORF">SPI_05065</name>
</gene>
<comment type="caution">
    <text evidence="3">The sequence shown here is derived from an EMBL/GenBank/DDBJ whole genome shotgun (WGS) entry which is preliminary data.</text>
</comment>
<reference evidence="3 4" key="1">
    <citation type="journal article" date="2016" name="Genome Biol. Evol.">
        <title>Divergent and convergent evolution of fungal pathogenicity.</title>
        <authorList>
            <person name="Shang Y."/>
            <person name="Xiao G."/>
            <person name="Zheng P."/>
            <person name="Cen K."/>
            <person name="Zhan S."/>
            <person name="Wang C."/>
        </authorList>
    </citation>
    <scope>NUCLEOTIDE SEQUENCE [LARGE SCALE GENOMIC DNA]</scope>
    <source>
        <strain evidence="3 4">RCEF 264</strain>
    </source>
</reference>
<feature type="compositionally biased region" description="Low complexity" evidence="1">
    <location>
        <begin position="1640"/>
        <end position="1652"/>
    </location>
</feature>
<organism evidence="3 4">
    <name type="scientific">Niveomyces insectorum RCEF 264</name>
    <dbReference type="NCBI Taxonomy" id="1081102"/>
    <lineage>
        <taxon>Eukaryota</taxon>
        <taxon>Fungi</taxon>
        <taxon>Dikarya</taxon>
        <taxon>Ascomycota</taxon>
        <taxon>Pezizomycotina</taxon>
        <taxon>Sordariomycetes</taxon>
        <taxon>Hypocreomycetidae</taxon>
        <taxon>Hypocreales</taxon>
        <taxon>Cordycipitaceae</taxon>
        <taxon>Niveomyces</taxon>
    </lineage>
</organism>
<feature type="compositionally biased region" description="Polar residues" evidence="1">
    <location>
        <begin position="248"/>
        <end position="262"/>
    </location>
</feature>
<dbReference type="Proteomes" id="UP000076874">
    <property type="component" value="Unassembled WGS sequence"/>
</dbReference>
<dbReference type="STRING" id="1081102.A0A167TX25"/>
<evidence type="ECO:0000313" key="3">
    <source>
        <dbReference type="EMBL" id="OAA61041.1"/>
    </source>
</evidence>
<feature type="region of interest" description="Disordered" evidence="1">
    <location>
        <begin position="216"/>
        <end position="324"/>
    </location>
</feature>
<protein>
    <submittedName>
        <fullName evidence="3">Sfi1 spindle body</fullName>
    </submittedName>
</protein>
<feature type="compositionally biased region" description="Acidic residues" evidence="1">
    <location>
        <begin position="283"/>
        <end position="315"/>
    </location>
</feature>
<feature type="compositionally biased region" description="Acidic residues" evidence="1">
    <location>
        <begin position="544"/>
        <end position="555"/>
    </location>
</feature>
<evidence type="ECO:0000256" key="1">
    <source>
        <dbReference type="SAM" id="MobiDB-lite"/>
    </source>
</evidence>
<proteinExistence type="predicted"/>
<name>A0A167TX25_9HYPO</name>
<dbReference type="InterPro" id="IPR013665">
    <property type="entry name" value="Sfi1_dom"/>
</dbReference>
<feature type="compositionally biased region" description="Low complexity" evidence="1">
    <location>
        <begin position="1350"/>
        <end position="1359"/>
    </location>
</feature>
<feature type="compositionally biased region" description="Low complexity" evidence="1">
    <location>
        <begin position="1665"/>
        <end position="1674"/>
    </location>
</feature>
<dbReference type="OrthoDB" id="5215300at2759"/>
<feature type="compositionally biased region" description="Pro residues" evidence="1">
    <location>
        <begin position="407"/>
        <end position="419"/>
    </location>
</feature>
<feature type="region of interest" description="Disordered" evidence="1">
    <location>
        <begin position="1349"/>
        <end position="1372"/>
    </location>
</feature>
<feature type="region of interest" description="Disordered" evidence="1">
    <location>
        <begin position="1194"/>
        <end position="1238"/>
    </location>
</feature>
<feature type="region of interest" description="Disordered" evidence="1">
    <location>
        <begin position="1459"/>
        <end position="1708"/>
    </location>
</feature>
<feature type="compositionally biased region" description="Pro residues" evidence="1">
    <location>
        <begin position="1653"/>
        <end position="1664"/>
    </location>
</feature>
<dbReference type="Pfam" id="PF08457">
    <property type="entry name" value="Sfi1"/>
    <property type="match status" value="1"/>
</dbReference>
<feature type="region of interest" description="Disordered" evidence="1">
    <location>
        <begin position="383"/>
        <end position="461"/>
    </location>
</feature>
<dbReference type="EMBL" id="AZHD01000008">
    <property type="protein sequence ID" value="OAA61041.1"/>
    <property type="molecule type" value="Genomic_DNA"/>
</dbReference>
<feature type="domain" description="Sfi1 spindle body" evidence="2">
    <location>
        <begin position="567"/>
        <end position="1128"/>
    </location>
</feature>
<feature type="compositionally biased region" description="Basic and acidic residues" evidence="1">
    <location>
        <begin position="1629"/>
        <end position="1638"/>
    </location>
</feature>
<feature type="compositionally biased region" description="Basic and acidic residues" evidence="1">
    <location>
        <begin position="1212"/>
        <end position="1221"/>
    </location>
</feature>
<evidence type="ECO:0000313" key="4">
    <source>
        <dbReference type="Proteomes" id="UP000076874"/>
    </source>
</evidence>
<sequence length="1708" mass="186538">MPSHVPLSSRDGRIRSSSIRQGRDPYYYTNQDIELLHQVVSLGQEILPTLPKRDRLPTTALFRAADIVFPQYGLDADGEDKLSRVIFLVGGMRTTDNLLDRFRTVLARMGIELEFVDAQQQQQQQQLPEHDKDEDDHDHNHHHPHPNLHASPPSPSPPSVYSAAPSTAGGLTAHSGIFPVARHVNGRRRRNSDTVAQFVAAADAQRHERGRELLLYDNHQQQPQPPRPRHRRRSDSLAPPMPRFYSQVGRQGQPQSSKTASSARPIDPWLSAIPHYPDHMEPNEDNGDLGEDDLSQFADEPDGEQEDEVEKDEGEGEGKLDDDFYGHYRQSLAGLDDYTGSLEMRNHLQYYDDLNHYYGQQQQQQQQQQQYLDYAGAGGAWDIGNATPYPRPRDYHSSQNLPYRSRPLPPSFPPPPAPLPTGHSPLSLSRVSLASESEEFPGASDTTMQEELENGPPPKVDPVIMTKVADTFFMRVAFLGGSAVHTWRTTCRALQEQGRYAALMDRELSASEAVLVWSDVAGCRVYEAPTQTLDATTHAGQVPEADEDQDYGDEYDDLDDEEFTAQIRRKEEERERNMRLAVRICFFTTVDKALRQWHALAEEEAERTKVARRHLLRKKVFGAWRAQTASDAAQVKELVLGWALQRWVDALARLQPDDNARLAVQLDQRDLVAATFGTWLRTHQEQTAAAWRTLRVQTDAVAQWRTSARAATAAQDEAAAWATWRQLGATTSHWAEQAETQVSILLRIEEQENETYSKAALQDWAKQTLLHSRLRAVQAARAAETKGAVVAHWQHHAAGLQHRQRQLDLDITEEYAAHWHRETKLAVYRAEYEHNLKAEAVHSWVLTEKLAFYRRYRDEQLVRKASFAWAAAFSCQQQWDQEERSLVADKLYQTNTLARVFSAFSDQENKLAHQQATASGLGDGVLAVHSVAALAQGVADYAAMDALAQRGAFYVAVANALDGWPAYARAVREARLRDTYRQLRRTIKRRTAAGCLGVWRAVLHAHYAAGAGYDTVDALRDAHTMHTVFTVLNDWIRATNDCLFLDDVAAEADAEVHLSRWRLQLAEHGVRGAAAAEEHDAATLLAACWDGWELQAVQARARQDTAAALHGKNSRRLGRRVLGVWQQQLRLLLYQPGDDVGSAGEDADADTSADALRASYASARRGGPGGRRSMMNEPIGNLWRLGSSLSSATVAPTPTPYALRSSYAGGGDGDRHGDRGNEGVGEPGSVSRRGFRPPTNLLLHPIVEYEGGSGRWEQPTEQYRPAPPATPAAAATPRFYLDAEDDGNGTGVGGRGIGGGSSVPIPGRPVFRTQPRRLHRSTTAAAAAATAPAVPMGLADLVSTPAPSWATTGGTATAANVRPPPPPLHTANLPRFQRSAKTLATIGESEGGGGRFASSQRLPRHPPVSSSAAAAAAAAAARPASVGAQGSLLRLQQRLRSAAHLADSVQLGPMSEFDEVEANHGQDDHDEAGGQGVHFPAYDNDDYEDDGGNDVGNDGDIENDEGDADGNDDDDLGLGPPGPYYRPVRHRQEGVTAGAATPTPAAAASAPAGPAEYVHHPPPSRFAKTAAARLAAQHGHGHSHSSNNNNRRAFLATTTAAATTTTTPMGPLPSPFERRLRAAYGGGGRAEEDAERSRTPRTAAAAASRLSPSPSPSPPLPSQPVLPSQASSPAFATFRPPAASTARTAGRVTFAGVGRSRKQSGEDG</sequence>
<keyword evidence="4" id="KW-1185">Reference proteome</keyword>
<evidence type="ECO:0000259" key="2">
    <source>
        <dbReference type="Pfam" id="PF08457"/>
    </source>
</evidence>